<reference evidence="5 6" key="1">
    <citation type="submission" date="2018-12" db="EMBL/GenBank/DDBJ databases">
        <authorList>
            <person name="Toschakov S.V."/>
        </authorList>
    </citation>
    <scope>NUCLEOTIDE SEQUENCE [LARGE SCALE GENOMIC DNA]</scope>
    <source>
        <strain evidence="5 6">GM2012</strain>
    </source>
</reference>
<reference evidence="5 6" key="2">
    <citation type="submission" date="2019-01" db="EMBL/GenBank/DDBJ databases">
        <title>Tautonia sociabilis, a novel thermotolerant planctomycete of Isosphaeraceae family, isolated from a 4000 m deep subterranean habitat.</title>
        <authorList>
            <person name="Kovaleva O.L."/>
            <person name="Elcheninov A.G."/>
            <person name="Van Heerden E."/>
            <person name="Toshchakov S.V."/>
            <person name="Novikov A."/>
            <person name="Bonch-Osmolovskaya E.A."/>
            <person name="Kublanov I.V."/>
        </authorList>
    </citation>
    <scope>NUCLEOTIDE SEQUENCE [LARGE SCALE GENOMIC DNA]</scope>
    <source>
        <strain evidence="5 6">GM2012</strain>
    </source>
</reference>
<dbReference type="OrthoDB" id="280626at2"/>
<evidence type="ECO:0000256" key="3">
    <source>
        <dbReference type="SAM" id="SignalP"/>
    </source>
</evidence>
<name>A0A432MGC7_9BACT</name>
<gene>
    <name evidence="5" type="ORF">TsocGM_17710</name>
</gene>
<dbReference type="AlphaFoldDB" id="A0A432MGC7"/>
<evidence type="ECO:0000313" key="6">
    <source>
        <dbReference type="Proteomes" id="UP000280296"/>
    </source>
</evidence>
<evidence type="ECO:0000259" key="4">
    <source>
        <dbReference type="Pfam" id="PF14257"/>
    </source>
</evidence>
<dbReference type="EMBL" id="RYZH01000037">
    <property type="protein sequence ID" value="RUL85711.1"/>
    <property type="molecule type" value="Genomic_DNA"/>
</dbReference>
<proteinExistence type="predicted"/>
<comment type="caution">
    <text evidence="5">The sequence shown here is derived from an EMBL/GenBank/DDBJ whole genome shotgun (WGS) entry which is preliminary data.</text>
</comment>
<feature type="domain" description="DUF4349" evidence="4">
    <location>
        <begin position="97"/>
        <end position="309"/>
    </location>
</feature>
<feature type="signal peptide" evidence="3">
    <location>
        <begin position="1"/>
        <end position="22"/>
    </location>
</feature>
<organism evidence="5 6">
    <name type="scientific">Tautonia sociabilis</name>
    <dbReference type="NCBI Taxonomy" id="2080755"/>
    <lineage>
        <taxon>Bacteria</taxon>
        <taxon>Pseudomonadati</taxon>
        <taxon>Planctomycetota</taxon>
        <taxon>Planctomycetia</taxon>
        <taxon>Isosphaerales</taxon>
        <taxon>Isosphaeraceae</taxon>
        <taxon>Tautonia</taxon>
    </lineage>
</organism>
<dbReference type="RefSeq" id="WP_126726798.1">
    <property type="nucleotide sequence ID" value="NZ_RYZH01000037.1"/>
</dbReference>
<keyword evidence="3" id="KW-0732">Signal</keyword>
<evidence type="ECO:0000313" key="5">
    <source>
        <dbReference type="EMBL" id="RUL85711.1"/>
    </source>
</evidence>
<keyword evidence="2" id="KW-1133">Transmembrane helix</keyword>
<feature type="transmembrane region" description="Helical" evidence="2">
    <location>
        <begin position="289"/>
        <end position="314"/>
    </location>
</feature>
<sequence length="339" mass="37236">MRTPTAIPVLLTLLAPGCGAPAVESTGNAPDLGATTVITRERANLEPSVEYDAAPARDRGPADMAAMGMMGMMGGVMAAAPASPPQEEPPPAETLARKIIYDAQIELLVEDLDPTADRIAALVEEHSGYIAEQDLSGSPGSRRGGRWTLRVPVERFEDLVRDLLALGELQRNQRTSQDVTEQYYDIEARIRNKRVEEQTLLKILDERSGKLEDVLKVEVELSRVRGEIEQLEGRLRVLANLSSLATITLSVRERDDYEPTPPIAPDFGTRIARAWASSLGQLQDLGENLVLFAVALTPWIPLILIGLVAAFVLLRWFLRSLPRLWELARRPLGPPRASS</sequence>
<evidence type="ECO:0000256" key="1">
    <source>
        <dbReference type="SAM" id="Coils"/>
    </source>
</evidence>
<feature type="chain" id="PRO_5019311239" evidence="3">
    <location>
        <begin position="23"/>
        <end position="339"/>
    </location>
</feature>
<dbReference type="InterPro" id="IPR025645">
    <property type="entry name" value="DUF4349"/>
</dbReference>
<dbReference type="Pfam" id="PF14257">
    <property type="entry name" value="DUF4349"/>
    <property type="match status" value="1"/>
</dbReference>
<accession>A0A432MGC7</accession>
<keyword evidence="2" id="KW-0472">Membrane</keyword>
<feature type="coiled-coil region" evidence="1">
    <location>
        <begin position="214"/>
        <end position="241"/>
    </location>
</feature>
<keyword evidence="1" id="KW-0175">Coiled coil</keyword>
<dbReference type="Proteomes" id="UP000280296">
    <property type="component" value="Unassembled WGS sequence"/>
</dbReference>
<keyword evidence="6" id="KW-1185">Reference proteome</keyword>
<protein>
    <submittedName>
        <fullName evidence="5">DUF4349 domain-containing protein</fullName>
    </submittedName>
</protein>
<evidence type="ECO:0000256" key="2">
    <source>
        <dbReference type="SAM" id="Phobius"/>
    </source>
</evidence>
<keyword evidence="2" id="KW-0812">Transmembrane</keyword>